<dbReference type="InterPro" id="IPR038765">
    <property type="entry name" value="Papain-like_cys_pep_sf"/>
</dbReference>
<dbReference type="GO" id="GO:0006508">
    <property type="term" value="P:proteolysis"/>
    <property type="evidence" value="ECO:0007669"/>
    <property type="project" value="InterPro"/>
</dbReference>
<dbReference type="Pfam" id="PF03412">
    <property type="entry name" value="Peptidase_C39"/>
    <property type="match status" value="1"/>
</dbReference>
<comment type="caution">
    <text evidence="2">The sequence shown here is derived from an EMBL/GenBank/DDBJ whole genome shotgun (WGS) entry which is preliminary data.</text>
</comment>
<feature type="domain" description="Peptidase C39" evidence="1">
    <location>
        <begin position="11"/>
        <end position="153"/>
    </location>
</feature>
<reference evidence="2 3" key="1">
    <citation type="journal article" date="2016" name="Nat. Commun.">
        <title>Thousands of microbial genomes shed light on interconnected biogeochemical processes in an aquifer system.</title>
        <authorList>
            <person name="Anantharaman K."/>
            <person name="Brown C.T."/>
            <person name="Hug L.A."/>
            <person name="Sharon I."/>
            <person name="Castelle C.J."/>
            <person name="Probst A.J."/>
            <person name="Thomas B.C."/>
            <person name="Singh A."/>
            <person name="Wilkins M.J."/>
            <person name="Karaoz U."/>
            <person name="Brodie E.L."/>
            <person name="Williams K.H."/>
            <person name="Hubbard S.S."/>
            <person name="Banfield J.F."/>
        </authorList>
    </citation>
    <scope>NUCLEOTIDE SEQUENCE [LARGE SCALE GENOMIC DNA]</scope>
</reference>
<dbReference type="Proteomes" id="UP000176450">
    <property type="component" value="Unassembled WGS sequence"/>
</dbReference>
<proteinExistence type="predicted"/>
<dbReference type="SUPFAM" id="SSF54001">
    <property type="entry name" value="Cysteine proteinases"/>
    <property type="match status" value="1"/>
</dbReference>
<evidence type="ECO:0000313" key="3">
    <source>
        <dbReference type="Proteomes" id="UP000176450"/>
    </source>
</evidence>
<dbReference type="PROSITE" id="PS50990">
    <property type="entry name" value="PEPTIDASE_C39"/>
    <property type="match status" value="1"/>
</dbReference>
<name>A0A1F6B0P2_9BACT</name>
<gene>
    <name evidence="2" type="ORF">A3A63_03915</name>
</gene>
<protein>
    <recommendedName>
        <fullName evidence="1">Peptidase C39 domain-containing protein</fullName>
    </recommendedName>
</protein>
<dbReference type="AlphaFoldDB" id="A0A1F6B0P2"/>
<dbReference type="InterPro" id="IPR005074">
    <property type="entry name" value="Peptidase_C39"/>
</dbReference>
<accession>A0A1F6B0P2</accession>
<dbReference type="Gene3D" id="3.90.70.10">
    <property type="entry name" value="Cysteine proteinases"/>
    <property type="match status" value="1"/>
</dbReference>
<dbReference type="GO" id="GO:0016020">
    <property type="term" value="C:membrane"/>
    <property type="evidence" value="ECO:0007669"/>
    <property type="project" value="InterPro"/>
</dbReference>
<organism evidence="2 3">
    <name type="scientific">Candidatus Gottesmanbacteria bacterium RIFCSPLOWO2_01_FULL_46_9</name>
    <dbReference type="NCBI Taxonomy" id="1798394"/>
    <lineage>
        <taxon>Bacteria</taxon>
        <taxon>Candidatus Gottesmaniibacteriota</taxon>
    </lineage>
</organism>
<dbReference type="GO" id="GO:0005524">
    <property type="term" value="F:ATP binding"/>
    <property type="evidence" value="ECO:0007669"/>
    <property type="project" value="InterPro"/>
</dbReference>
<evidence type="ECO:0000313" key="2">
    <source>
        <dbReference type="EMBL" id="OGG30504.1"/>
    </source>
</evidence>
<dbReference type="GO" id="GO:0008233">
    <property type="term" value="F:peptidase activity"/>
    <property type="evidence" value="ECO:0007669"/>
    <property type="project" value="InterPro"/>
</dbReference>
<dbReference type="EMBL" id="MFJX01000035">
    <property type="protein sequence ID" value="OGG30504.1"/>
    <property type="molecule type" value="Genomic_DNA"/>
</dbReference>
<sequence>MSRSRVLPIKQPDEDSCGPAALKTALSILGKRSSVTSLTRLCGTNKNGTTTKNMIRAIKKLQLPALVTERTTLNHLLSALKSTPAQKRAVIVSYLYALDGKNNPKPDSGHWAVVSSYRPSTSRIVLFDSYAGQKTSYQWTEFRKRWIDQTVKRRKSGRRGGTFKLVRKDERQLMIVVSTNIADLPKFQMATARIIAASKVN</sequence>
<evidence type="ECO:0000259" key="1">
    <source>
        <dbReference type="PROSITE" id="PS50990"/>
    </source>
</evidence>